<dbReference type="EMBL" id="BMDO01000019">
    <property type="protein sequence ID" value="GGI52793.1"/>
    <property type="molecule type" value="Genomic_DNA"/>
</dbReference>
<dbReference type="InterPro" id="IPR025303">
    <property type="entry name" value="PdaC"/>
</dbReference>
<dbReference type="PROSITE" id="PS51257">
    <property type="entry name" value="PROKAR_LIPOPROTEIN"/>
    <property type="match status" value="1"/>
</dbReference>
<accession>A0A917JBW5</accession>
<name>A0A917JBW5_9SPHI</name>
<dbReference type="RefSeq" id="WP_188418960.1">
    <property type="nucleotide sequence ID" value="NZ_BMDO01000019.1"/>
</dbReference>
<dbReference type="InterPro" id="IPR037126">
    <property type="entry name" value="PdaC/RsiV-like_sf"/>
</dbReference>
<dbReference type="Gene3D" id="3.30.565.40">
    <property type="entry name" value="Fervidobacterium nodosum Rt17-B1 like"/>
    <property type="match status" value="1"/>
</dbReference>
<sequence length="265" mass="29918">MKFKYLMLATIAAGLMACNSNPKKETADIYTDTLTYQFKVINTKADDCAGKPDSTCTTVKFKYPAFDKQALLNDSIVTGLSMLLDRQKGIAGLQLLTGQFLQDYKDFKKENPTSPMFFELDSKVNVIRQDSSLVGLEFNGYQFTGGAHGATMIKYLNWDVKANKKIELASLFKPGYEEKLTQVADSIFRKQENLSPTASLKENYFFKDEKFSLNKNFLITPIGLKFLYNQYEIKPYAAGQTALDIPYAQIKTLLQPGTVVDRYIN</sequence>
<dbReference type="AlphaFoldDB" id="A0A917JBW5"/>
<reference evidence="4" key="1">
    <citation type="journal article" date="2014" name="Int. J. Syst. Evol. Microbiol.">
        <title>Complete genome sequence of Corynebacterium casei LMG S-19264T (=DSM 44701T), isolated from a smear-ripened cheese.</title>
        <authorList>
            <consortium name="US DOE Joint Genome Institute (JGI-PGF)"/>
            <person name="Walter F."/>
            <person name="Albersmeier A."/>
            <person name="Kalinowski J."/>
            <person name="Ruckert C."/>
        </authorList>
    </citation>
    <scope>NUCLEOTIDE SEQUENCE</scope>
    <source>
        <strain evidence="4">CCM 8711</strain>
    </source>
</reference>
<evidence type="ECO:0008006" key="6">
    <source>
        <dbReference type="Google" id="ProtNLM"/>
    </source>
</evidence>
<evidence type="ECO:0000259" key="3">
    <source>
        <dbReference type="Pfam" id="PF13739"/>
    </source>
</evidence>
<evidence type="ECO:0000256" key="1">
    <source>
        <dbReference type="SAM" id="SignalP"/>
    </source>
</evidence>
<gene>
    <name evidence="4" type="ORF">GCM10011425_40050</name>
</gene>
<keyword evidence="1" id="KW-0732">Signal</keyword>
<dbReference type="Pfam" id="PF11738">
    <property type="entry name" value="DUF3298"/>
    <property type="match status" value="1"/>
</dbReference>
<dbReference type="InterPro" id="IPR021729">
    <property type="entry name" value="DUF3298"/>
</dbReference>
<keyword evidence="5" id="KW-1185">Reference proteome</keyword>
<dbReference type="Pfam" id="PF13739">
    <property type="entry name" value="PdaC"/>
    <property type="match status" value="1"/>
</dbReference>
<comment type="caution">
    <text evidence="4">The sequence shown here is derived from an EMBL/GenBank/DDBJ whole genome shotgun (WGS) entry which is preliminary data.</text>
</comment>
<reference evidence="4" key="2">
    <citation type="submission" date="2020-09" db="EMBL/GenBank/DDBJ databases">
        <authorList>
            <person name="Sun Q."/>
            <person name="Sedlacek I."/>
        </authorList>
    </citation>
    <scope>NUCLEOTIDE SEQUENCE</scope>
    <source>
        <strain evidence="4">CCM 8711</strain>
    </source>
</reference>
<organism evidence="4 5">
    <name type="scientific">Mucilaginibacter galii</name>
    <dbReference type="NCBI Taxonomy" id="2005073"/>
    <lineage>
        <taxon>Bacteria</taxon>
        <taxon>Pseudomonadati</taxon>
        <taxon>Bacteroidota</taxon>
        <taxon>Sphingobacteriia</taxon>
        <taxon>Sphingobacteriales</taxon>
        <taxon>Sphingobacteriaceae</taxon>
        <taxon>Mucilaginibacter</taxon>
    </lineage>
</organism>
<feature type="domain" description="DUF3298" evidence="2">
    <location>
        <begin position="170"/>
        <end position="247"/>
    </location>
</feature>
<dbReference type="Gene3D" id="3.90.640.20">
    <property type="entry name" value="Heat-shock cognate protein, ATPase"/>
    <property type="match status" value="1"/>
</dbReference>
<proteinExistence type="predicted"/>
<evidence type="ECO:0000313" key="4">
    <source>
        <dbReference type="EMBL" id="GGI52793.1"/>
    </source>
</evidence>
<feature type="chain" id="PRO_5037839580" description="DUF3298 domain-containing protein" evidence="1">
    <location>
        <begin position="18"/>
        <end position="265"/>
    </location>
</feature>
<feature type="signal peptide" evidence="1">
    <location>
        <begin position="1"/>
        <end position="17"/>
    </location>
</feature>
<protein>
    <recommendedName>
        <fullName evidence="6">DUF3298 domain-containing protein</fullName>
    </recommendedName>
</protein>
<evidence type="ECO:0000259" key="2">
    <source>
        <dbReference type="Pfam" id="PF11738"/>
    </source>
</evidence>
<feature type="domain" description="Deacetylase PdaC" evidence="3">
    <location>
        <begin position="53"/>
        <end position="151"/>
    </location>
</feature>
<evidence type="ECO:0000313" key="5">
    <source>
        <dbReference type="Proteomes" id="UP000662074"/>
    </source>
</evidence>
<dbReference type="Proteomes" id="UP000662074">
    <property type="component" value="Unassembled WGS sequence"/>
</dbReference>